<reference evidence="2" key="1">
    <citation type="submission" date="2014-12" db="EMBL/GenBank/DDBJ databases">
        <title>Insight into the proteome of Arion vulgaris.</title>
        <authorList>
            <person name="Aradska J."/>
            <person name="Bulat T."/>
            <person name="Smidak R."/>
            <person name="Sarate P."/>
            <person name="Gangsoo J."/>
            <person name="Sialana F."/>
            <person name="Bilban M."/>
            <person name="Lubec G."/>
        </authorList>
    </citation>
    <scope>NUCLEOTIDE SEQUENCE</scope>
    <source>
        <tissue evidence="2">Skin</tissue>
    </source>
</reference>
<organism evidence="2">
    <name type="scientific">Arion vulgaris</name>
    <dbReference type="NCBI Taxonomy" id="1028688"/>
    <lineage>
        <taxon>Eukaryota</taxon>
        <taxon>Metazoa</taxon>
        <taxon>Spiralia</taxon>
        <taxon>Lophotrochozoa</taxon>
        <taxon>Mollusca</taxon>
        <taxon>Gastropoda</taxon>
        <taxon>Heterobranchia</taxon>
        <taxon>Euthyneura</taxon>
        <taxon>Panpulmonata</taxon>
        <taxon>Eupulmonata</taxon>
        <taxon>Stylommatophora</taxon>
        <taxon>Helicina</taxon>
        <taxon>Arionoidea</taxon>
        <taxon>Arionidae</taxon>
        <taxon>Arion</taxon>
    </lineage>
</organism>
<sequence>DHQDLNSTPHQEYPLLTEVEEEELFNRDNHNTSQNYDNEKNKPQNDLLESDRDPETSDFSNHDQTLSL</sequence>
<feature type="region of interest" description="Disordered" evidence="1">
    <location>
        <begin position="25"/>
        <end position="68"/>
    </location>
</feature>
<proteinExistence type="predicted"/>
<name>A0A0B7C280_9EUPU</name>
<feature type="non-terminal residue" evidence="2">
    <location>
        <position position="68"/>
    </location>
</feature>
<evidence type="ECO:0000256" key="1">
    <source>
        <dbReference type="SAM" id="MobiDB-lite"/>
    </source>
</evidence>
<evidence type="ECO:0000313" key="2">
    <source>
        <dbReference type="EMBL" id="CEK99313.1"/>
    </source>
</evidence>
<feature type="compositionally biased region" description="Basic and acidic residues" evidence="1">
    <location>
        <begin position="37"/>
        <end position="55"/>
    </location>
</feature>
<feature type="non-terminal residue" evidence="2">
    <location>
        <position position="1"/>
    </location>
</feature>
<gene>
    <name evidence="2" type="primary">ORF220974</name>
</gene>
<protein>
    <submittedName>
        <fullName evidence="2">Uncharacterized protein</fullName>
    </submittedName>
</protein>
<feature type="compositionally biased region" description="Polar residues" evidence="1">
    <location>
        <begin position="57"/>
        <end position="68"/>
    </location>
</feature>
<dbReference type="EMBL" id="HACG01052442">
    <property type="protein sequence ID" value="CEK99313.1"/>
    <property type="molecule type" value="Transcribed_RNA"/>
</dbReference>
<accession>A0A0B7C280</accession>
<dbReference type="AlphaFoldDB" id="A0A0B7C280"/>